<evidence type="ECO:0000313" key="2">
    <source>
        <dbReference type="Proteomes" id="UP000267029"/>
    </source>
</evidence>
<reference evidence="1 2" key="1">
    <citation type="submission" date="2018-10" db="EMBL/GenBank/DDBJ databases">
        <authorList>
            <consortium name="Pathogen Informatics"/>
        </authorList>
    </citation>
    <scope>NUCLEOTIDE SEQUENCE [LARGE SCALE GENOMIC DNA]</scope>
</reference>
<accession>A0A0R3UQG5</accession>
<gene>
    <name evidence="1" type="ORF">MCOS_LOCUS10121</name>
</gene>
<name>A0A0R3UQG5_MESCO</name>
<keyword evidence="2" id="KW-1185">Reference proteome</keyword>
<dbReference type="AlphaFoldDB" id="A0A0R3UQG5"/>
<organism evidence="1 2">
    <name type="scientific">Mesocestoides corti</name>
    <name type="common">Flatworm</name>
    <dbReference type="NCBI Taxonomy" id="53468"/>
    <lineage>
        <taxon>Eukaryota</taxon>
        <taxon>Metazoa</taxon>
        <taxon>Spiralia</taxon>
        <taxon>Lophotrochozoa</taxon>
        <taxon>Platyhelminthes</taxon>
        <taxon>Cestoda</taxon>
        <taxon>Eucestoda</taxon>
        <taxon>Cyclophyllidea</taxon>
        <taxon>Mesocestoididae</taxon>
        <taxon>Mesocestoides</taxon>
    </lineage>
</organism>
<dbReference type="Proteomes" id="UP000267029">
    <property type="component" value="Unassembled WGS sequence"/>
</dbReference>
<sequence length="109" mass="12864">MNQSVFMLIRRILLTVVYHRGTVSRLKGSTHVHSSQCLHPGHQPAVRFLLQLPIRPRVKWNGANTITTYHVFAELYKRNRLTVHWMRHLLCNSPCRIRPRSMCVNLIKR</sequence>
<protein>
    <submittedName>
        <fullName evidence="1">Uncharacterized protein</fullName>
    </submittedName>
</protein>
<evidence type="ECO:0000313" key="1">
    <source>
        <dbReference type="EMBL" id="VDD84118.1"/>
    </source>
</evidence>
<proteinExistence type="predicted"/>
<dbReference type="EMBL" id="UXSR01006003">
    <property type="protein sequence ID" value="VDD84118.1"/>
    <property type="molecule type" value="Genomic_DNA"/>
</dbReference>